<evidence type="ECO:0000313" key="2">
    <source>
        <dbReference type="EMBL" id="CAL6006952.1"/>
    </source>
</evidence>
<dbReference type="EMBL" id="CATOUU010000825">
    <property type="protein sequence ID" value="CAI9951572.1"/>
    <property type="molecule type" value="Genomic_DNA"/>
</dbReference>
<accession>A0AA86QED1</accession>
<reference evidence="2 3" key="2">
    <citation type="submission" date="2024-07" db="EMBL/GenBank/DDBJ databases">
        <authorList>
            <person name="Akdeniz Z."/>
        </authorList>
    </citation>
    <scope>NUCLEOTIDE SEQUENCE [LARGE SCALE GENOMIC DNA]</scope>
</reference>
<dbReference type="Proteomes" id="UP001642409">
    <property type="component" value="Unassembled WGS sequence"/>
</dbReference>
<evidence type="ECO:0000313" key="1">
    <source>
        <dbReference type="EMBL" id="CAI9951572.1"/>
    </source>
</evidence>
<name>A0AA86QED1_9EUKA</name>
<proteinExistence type="predicted"/>
<organism evidence="1">
    <name type="scientific">Hexamita inflata</name>
    <dbReference type="NCBI Taxonomy" id="28002"/>
    <lineage>
        <taxon>Eukaryota</taxon>
        <taxon>Metamonada</taxon>
        <taxon>Diplomonadida</taxon>
        <taxon>Hexamitidae</taxon>
        <taxon>Hexamitinae</taxon>
        <taxon>Hexamita</taxon>
    </lineage>
</organism>
<keyword evidence="3" id="KW-1185">Reference proteome</keyword>
<gene>
    <name evidence="2" type="ORF">HINF_LOCUS20399</name>
    <name evidence="1" type="ORF">HINF_LOCUS39217</name>
</gene>
<reference evidence="1" key="1">
    <citation type="submission" date="2023-06" db="EMBL/GenBank/DDBJ databases">
        <authorList>
            <person name="Kurt Z."/>
        </authorList>
    </citation>
    <scope>NUCLEOTIDE SEQUENCE</scope>
</reference>
<evidence type="ECO:0000313" key="3">
    <source>
        <dbReference type="Proteomes" id="UP001642409"/>
    </source>
</evidence>
<sequence>MLLEEFLQQNQITLQDLQTLTEYQIATKCKISYTNAQKIYKKIHEQQIAETQIQYNDTTIHKVFKTAIQPHEVTLFAGDSSAQQILMDILTLYASQNIQIILVSTRPLVLSGLRESLTSAQLRLLHILSITEQQLHQSAQLIQNKQEAVKASLVIFNCIPESALVQALKQSSAVLVMTDVADSYTDPSQESHVLFTKQAQFSWNSLQLQTGFKQLTQVKRRQDQFEANGFKSIMYENKVSADNKVVFLKLDGKVQVHVVKSARLGSCSFQVE</sequence>
<dbReference type="AlphaFoldDB" id="A0AA86QED1"/>
<dbReference type="EMBL" id="CAXDID020000055">
    <property type="protein sequence ID" value="CAL6006952.1"/>
    <property type="molecule type" value="Genomic_DNA"/>
</dbReference>
<comment type="caution">
    <text evidence="1">The sequence shown here is derived from an EMBL/GenBank/DDBJ whole genome shotgun (WGS) entry which is preliminary data.</text>
</comment>
<protein>
    <submittedName>
        <fullName evidence="2">Hypothetical_protein</fullName>
    </submittedName>
</protein>